<keyword evidence="1" id="KW-0378">Hydrolase</keyword>
<feature type="domain" description="RNase III" evidence="2">
    <location>
        <begin position="1"/>
        <end position="86"/>
    </location>
</feature>
<dbReference type="OrthoDB" id="6513042at2759"/>
<reference evidence="3 4" key="1">
    <citation type="submission" date="2020-09" db="EMBL/GenBank/DDBJ databases">
        <title>De no assembly of potato wild relative species, Solanum commersonii.</title>
        <authorList>
            <person name="Cho K."/>
        </authorList>
    </citation>
    <scope>NUCLEOTIDE SEQUENCE [LARGE SCALE GENOMIC DNA]</scope>
    <source>
        <strain evidence="3">LZ3.2</strain>
        <tissue evidence="3">Leaf</tissue>
    </source>
</reference>
<dbReference type="Gene3D" id="1.10.1520.10">
    <property type="entry name" value="Ribonuclease III domain"/>
    <property type="match status" value="1"/>
</dbReference>
<dbReference type="GO" id="GO:0003723">
    <property type="term" value="F:RNA binding"/>
    <property type="evidence" value="ECO:0007669"/>
    <property type="project" value="TreeGrafter"/>
</dbReference>
<comment type="caution">
    <text evidence="3">The sequence shown here is derived from an EMBL/GenBank/DDBJ whole genome shotgun (WGS) entry which is preliminary data.</text>
</comment>
<dbReference type="AlphaFoldDB" id="A0A9J5WG22"/>
<name>A0A9J5WG22_SOLCO</name>
<dbReference type="PANTHER" id="PTHR14950:SF70">
    <property type="entry name" value="ENDORIBONUCLEASE DICER HOMOLOG 2"/>
    <property type="match status" value="1"/>
</dbReference>
<accession>A0A9J5WG22</accession>
<dbReference type="PANTHER" id="PTHR14950">
    <property type="entry name" value="DICER-RELATED"/>
    <property type="match status" value="1"/>
</dbReference>
<dbReference type="Pfam" id="PF00636">
    <property type="entry name" value="Ribonuclease_3"/>
    <property type="match status" value="1"/>
</dbReference>
<organism evidence="3 4">
    <name type="scientific">Solanum commersonii</name>
    <name type="common">Commerson's wild potato</name>
    <name type="synonym">Commerson's nightshade</name>
    <dbReference type="NCBI Taxonomy" id="4109"/>
    <lineage>
        <taxon>Eukaryota</taxon>
        <taxon>Viridiplantae</taxon>
        <taxon>Streptophyta</taxon>
        <taxon>Embryophyta</taxon>
        <taxon>Tracheophyta</taxon>
        <taxon>Spermatophyta</taxon>
        <taxon>Magnoliopsida</taxon>
        <taxon>eudicotyledons</taxon>
        <taxon>Gunneridae</taxon>
        <taxon>Pentapetalae</taxon>
        <taxon>asterids</taxon>
        <taxon>lamiids</taxon>
        <taxon>Solanales</taxon>
        <taxon>Solanaceae</taxon>
        <taxon>Solanoideae</taxon>
        <taxon>Solaneae</taxon>
        <taxon>Solanum</taxon>
    </lineage>
</organism>
<evidence type="ECO:0000313" key="4">
    <source>
        <dbReference type="Proteomes" id="UP000824120"/>
    </source>
</evidence>
<evidence type="ECO:0000259" key="2">
    <source>
        <dbReference type="PROSITE" id="PS50142"/>
    </source>
</evidence>
<dbReference type="PROSITE" id="PS50142">
    <property type="entry name" value="RNASE_3_2"/>
    <property type="match status" value="1"/>
</dbReference>
<dbReference type="GO" id="GO:0030422">
    <property type="term" value="P:siRNA processing"/>
    <property type="evidence" value="ECO:0007669"/>
    <property type="project" value="TreeGrafter"/>
</dbReference>
<sequence length="86" mass="9766">MQRLEILGDAMLDYVVTAHLYFKYPGLSLGLITDLRSTSINNECYAQSAVKASLHKHILHASPNLQRQICNTIEDFKNLDLVSTFR</sequence>
<protein>
    <recommendedName>
        <fullName evidence="2">RNase III domain-containing protein</fullName>
    </recommendedName>
</protein>
<dbReference type="EMBL" id="JACXVP010000011">
    <property type="protein sequence ID" value="KAG5574729.1"/>
    <property type="molecule type" value="Genomic_DNA"/>
</dbReference>
<keyword evidence="4" id="KW-1185">Reference proteome</keyword>
<proteinExistence type="predicted"/>
<dbReference type="InterPro" id="IPR036389">
    <property type="entry name" value="RNase_III_sf"/>
</dbReference>
<dbReference type="GO" id="GO:0005737">
    <property type="term" value="C:cytoplasm"/>
    <property type="evidence" value="ECO:0007669"/>
    <property type="project" value="TreeGrafter"/>
</dbReference>
<dbReference type="CDD" id="cd00593">
    <property type="entry name" value="RIBOc"/>
    <property type="match status" value="1"/>
</dbReference>
<dbReference type="GO" id="GO:0005634">
    <property type="term" value="C:nucleus"/>
    <property type="evidence" value="ECO:0007669"/>
    <property type="project" value="TreeGrafter"/>
</dbReference>
<dbReference type="GO" id="GO:0004525">
    <property type="term" value="F:ribonuclease III activity"/>
    <property type="evidence" value="ECO:0007669"/>
    <property type="project" value="InterPro"/>
</dbReference>
<evidence type="ECO:0000256" key="1">
    <source>
        <dbReference type="ARBA" id="ARBA00022801"/>
    </source>
</evidence>
<dbReference type="Proteomes" id="UP000824120">
    <property type="component" value="Chromosome 11"/>
</dbReference>
<dbReference type="SUPFAM" id="SSF69065">
    <property type="entry name" value="RNase III domain-like"/>
    <property type="match status" value="1"/>
</dbReference>
<evidence type="ECO:0000313" key="3">
    <source>
        <dbReference type="EMBL" id="KAG5574729.1"/>
    </source>
</evidence>
<gene>
    <name evidence="3" type="ORF">H5410_054863</name>
</gene>
<dbReference type="InterPro" id="IPR000999">
    <property type="entry name" value="RNase_III_dom"/>
</dbReference>